<dbReference type="GO" id="GO:0106274">
    <property type="term" value="F:NAD+-protein-arginine ADP-ribosyltransferase activity"/>
    <property type="evidence" value="ECO:0007669"/>
    <property type="project" value="UniProtKB-EC"/>
</dbReference>
<feature type="region of interest" description="Disordered" evidence="8">
    <location>
        <begin position="729"/>
        <end position="751"/>
    </location>
</feature>
<keyword evidence="4" id="KW-0548">Nucleotidyltransferase</keyword>
<evidence type="ECO:0000256" key="1">
    <source>
        <dbReference type="ARBA" id="ARBA00009558"/>
    </source>
</evidence>
<evidence type="ECO:0000256" key="2">
    <source>
        <dbReference type="ARBA" id="ARBA00022676"/>
    </source>
</evidence>
<sequence length="751" mass="82861">MTQSSSSSSSSSTAKPPCVRQGLPDCVQDAREALEARADFFSRLNKVKLKTEDTDSLLQAHGITVSGQPQKPFQEFFPKALQVSGPEASVAFAYTSGTALAQQMNRLMRAQNWGALFHEYGQLIKYLATYIHKMEKSYAAKRTLFRGMRMSEQHLKDHYVVGQVITWGAFASASASRQKAIACARDSYDRGFSVSDGVMVMFVIDTYCRGAVVGEWSPFSSEEEVLLMPFLCFEVLATKEVILEDSPGKPLLVTLLQVVKPPRLHTCDGVERLLMGGWPKDFPWSPQRKEILSELEEEDLEEMNRNLEPTGSVQYGTADYKRGAAAPPPSPSVPKRGSLIGVRSYKRATPKAAVARALPICTPYVQYFQMAEAGEKIQGGTHQSHVRPEQELEDFRASAARSEAAQAAAEVRVRELQPELEELRQQLQSRRAALRAEASVAESQRHAALTADVERLRLEASEREAAERTLEQELQKEAELLSARLQGPTPDSVQAAIAACRAKVRREAETCVEAVRAQLEASAAAERSREESSQTEAQVARLKAKLQQAQERSQLRQDAYWDDAPFLSVAPGDLELLGEALQAQQLQAQELAAELTQEQSLLSEEAEQKLAISEAAEQSPAQEAPTNWTSEADEALEVENLRLRESLAALRAAASGARLRVLPQEPVAISYCLDVVVAGTGARVTEQMKQALRDDVALLRSLHSAKRELDDRCRRERRARASLERRLAAAPVSPVRIRERATPASADKSIG</sequence>
<proteinExistence type="inferred from homology"/>
<protein>
    <recommendedName>
        <fullName evidence="6">NAD(P)(+)--arginine ADP-ribosyltransferase</fullName>
        <ecNumber evidence="6">2.4.2.31</ecNumber>
    </recommendedName>
    <alternativeName>
        <fullName evidence="6">Mono(ADP-ribosyl)transferase</fullName>
    </alternativeName>
</protein>
<dbReference type="AlphaFoldDB" id="A0A813FHR3"/>
<keyword evidence="6" id="KW-0521">NADP</keyword>
<feature type="compositionally biased region" description="Low complexity" evidence="8">
    <location>
        <begin position="1"/>
        <end position="12"/>
    </location>
</feature>
<evidence type="ECO:0000313" key="10">
    <source>
        <dbReference type="Proteomes" id="UP000654075"/>
    </source>
</evidence>
<keyword evidence="7" id="KW-0175">Coiled coil</keyword>
<dbReference type="Gene3D" id="3.90.176.10">
    <property type="entry name" value="Toxin ADP-ribosyltransferase, Chain A, domain 1"/>
    <property type="match status" value="1"/>
</dbReference>
<keyword evidence="10" id="KW-1185">Reference proteome</keyword>
<dbReference type="EC" id="2.4.2.31" evidence="6"/>
<dbReference type="PROSITE" id="PS51996">
    <property type="entry name" value="TR_MART"/>
    <property type="match status" value="1"/>
</dbReference>
<comment type="caution">
    <text evidence="9">The sequence shown here is derived from an EMBL/GenBank/DDBJ whole genome shotgun (WGS) entry which is preliminary data.</text>
</comment>
<feature type="coiled-coil region" evidence="7">
    <location>
        <begin position="525"/>
        <end position="608"/>
    </location>
</feature>
<keyword evidence="2 6" id="KW-0328">Glycosyltransferase</keyword>
<dbReference type="GO" id="GO:0016779">
    <property type="term" value="F:nucleotidyltransferase activity"/>
    <property type="evidence" value="ECO:0007669"/>
    <property type="project" value="UniProtKB-KW"/>
</dbReference>
<dbReference type="Proteomes" id="UP000654075">
    <property type="component" value="Unassembled WGS sequence"/>
</dbReference>
<dbReference type="EMBL" id="CAJNNV010025302">
    <property type="protein sequence ID" value="CAE8613741.1"/>
    <property type="molecule type" value="Genomic_DNA"/>
</dbReference>
<evidence type="ECO:0000256" key="4">
    <source>
        <dbReference type="ARBA" id="ARBA00022695"/>
    </source>
</evidence>
<keyword evidence="6" id="KW-0520">NAD</keyword>
<dbReference type="OrthoDB" id="417984at2759"/>
<evidence type="ECO:0000256" key="6">
    <source>
        <dbReference type="RuleBase" id="RU361228"/>
    </source>
</evidence>
<evidence type="ECO:0000256" key="3">
    <source>
        <dbReference type="ARBA" id="ARBA00022679"/>
    </source>
</evidence>
<keyword evidence="3 6" id="KW-0808">Transferase</keyword>
<accession>A0A813FHR3</accession>
<comment type="catalytic activity">
    <reaction evidence="5 6">
        <text>L-arginyl-[protein] + NAD(+) = N(omega)-(ADP-D-ribosyl)-L-arginyl-[protein] + nicotinamide + H(+)</text>
        <dbReference type="Rhea" id="RHEA:19149"/>
        <dbReference type="Rhea" id="RHEA-COMP:10532"/>
        <dbReference type="Rhea" id="RHEA-COMP:15087"/>
        <dbReference type="ChEBI" id="CHEBI:15378"/>
        <dbReference type="ChEBI" id="CHEBI:17154"/>
        <dbReference type="ChEBI" id="CHEBI:29965"/>
        <dbReference type="ChEBI" id="CHEBI:57540"/>
        <dbReference type="ChEBI" id="CHEBI:142554"/>
        <dbReference type="EC" id="2.4.2.31"/>
    </reaction>
</comment>
<evidence type="ECO:0000256" key="8">
    <source>
        <dbReference type="SAM" id="MobiDB-lite"/>
    </source>
</evidence>
<feature type="region of interest" description="Disordered" evidence="8">
    <location>
        <begin position="1"/>
        <end position="21"/>
    </location>
</feature>
<organism evidence="9 10">
    <name type="scientific">Polarella glacialis</name>
    <name type="common">Dinoflagellate</name>
    <dbReference type="NCBI Taxonomy" id="89957"/>
    <lineage>
        <taxon>Eukaryota</taxon>
        <taxon>Sar</taxon>
        <taxon>Alveolata</taxon>
        <taxon>Dinophyceae</taxon>
        <taxon>Suessiales</taxon>
        <taxon>Suessiaceae</taxon>
        <taxon>Polarella</taxon>
    </lineage>
</organism>
<dbReference type="InterPro" id="IPR000768">
    <property type="entry name" value="ART"/>
</dbReference>
<gene>
    <name evidence="9" type="ORF">PGLA1383_LOCUS31489</name>
</gene>
<evidence type="ECO:0000256" key="5">
    <source>
        <dbReference type="ARBA" id="ARBA00047597"/>
    </source>
</evidence>
<evidence type="ECO:0000313" key="9">
    <source>
        <dbReference type="EMBL" id="CAE8613741.1"/>
    </source>
</evidence>
<dbReference type="Pfam" id="PF01129">
    <property type="entry name" value="ART"/>
    <property type="match status" value="1"/>
</dbReference>
<dbReference type="SUPFAM" id="SSF56399">
    <property type="entry name" value="ADP-ribosylation"/>
    <property type="match status" value="1"/>
</dbReference>
<evidence type="ECO:0000256" key="7">
    <source>
        <dbReference type="SAM" id="Coils"/>
    </source>
</evidence>
<name>A0A813FHR3_POLGL</name>
<reference evidence="9" key="1">
    <citation type="submission" date="2021-02" db="EMBL/GenBank/DDBJ databases">
        <authorList>
            <person name="Dougan E. K."/>
            <person name="Rhodes N."/>
            <person name="Thang M."/>
            <person name="Chan C."/>
        </authorList>
    </citation>
    <scope>NUCLEOTIDE SEQUENCE</scope>
</reference>
<feature type="coiled-coil region" evidence="7">
    <location>
        <begin position="406"/>
        <end position="483"/>
    </location>
</feature>
<comment type="similarity">
    <text evidence="1 6">Belongs to the Arg-specific ADP-ribosyltransferase family.</text>
</comment>